<dbReference type="PANTHER" id="PTHR23053:SF0">
    <property type="entry name" value="HYDROCEPHALUS-INDUCING PROTEIN HOMOLOG"/>
    <property type="match status" value="1"/>
</dbReference>
<dbReference type="InterPro" id="IPR053879">
    <property type="entry name" value="HYDIN_VesB_CFA65-like_Ig"/>
</dbReference>
<evidence type="ECO:0000256" key="5">
    <source>
        <dbReference type="ARBA" id="ARBA00023273"/>
    </source>
</evidence>
<keyword evidence="5" id="KW-0966">Cell projection</keyword>
<dbReference type="Ensembl" id="ENSPKIT00000037601.1">
    <property type="protein sequence ID" value="ENSPKIP00000013184.1"/>
    <property type="gene ID" value="ENSPKIG00000000601.1"/>
</dbReference>
<evidence type="ECO:0000259" key="7">
    <source>
        <dbReference type="Pfam" id="PF22544"/>
    </source>
</evidence>
<reference evidence="8" key="2">
    <citation type="submission" date="2025-09" db="UniProtKB">
        <authorList>
            <consortium name="Ensembl"/>
        </authorList>
    </citation>
    <scope>IDENTIFICATION</scope>
</reference>
<feature type="domain" description="HYDIN/VesB/CFA65-like Ig-like" evidence="7">
    <location>
        <begin position="424"/>
        <end position="523"/>
    </location>
</feature>
<evidence type="ECO:0000313" key="9">
    <source>
        <dbReference type="Proteomes" id="UP000261540"/>
    </source>
</evidence>
<evidence type="ECO:0000256" key="1">
    <source>
        <dbReference type="ARBA" id="ARBA00004138"/>
    </source>
</evidence>
<feature type="signal peptide" evidence="6">
    <location>
        <begin position="1"/>
        <end position="21"/>
    </location>
</feature>
<feature type="domain" description="HYDIN/VesB/CFA65-like Ig-like" evidence="7">
    <location>
        <begin position="167"/>
        <end position="260"/>
    </location>
</feature>
<keyword evidence="4" id="KW-0969">Cilium</keyword>
<dbReference type="GO" id="GO:1904158">
    <property type="term" value="P:axonemal central apparatus assembly"/>
    <property type="evidence" value="ECO:0007669"/>
    <property type="project" value="TreeGrafter"/>
</dbReference>
<proteinExistence type="predicted"/>
<dbReference type="InterPro" id="IPR013783">
    <property type="entry name" value="Ig-like_fold"/>
</dbReference>
<dbReference type="GO" id="GO:0003341">
    <property type="term" value="P:cilium movement"/>
    <property type="evidence" value="ECO:0007669"/>
    <property type="project" value="TreeGrafter"/>
</dbReference>
<organism evidence="8 9">
    <name type="scientific">Paramormyrops kingsleyae</name>
    <dbReference type="NCBI Taxonomy" id="1676925"/>
    <lineage>
        <taxon>Eukaryota</taxon>
        <taxon>Metazoa</taxon>
        <taxon>Chordata</taxon>
        <taxon>Craniata</taxon>
        <taxon>Vertebrata</taxon>
        <taxon>Euteleostomi</taxon>
        <taxon>Actinopterygii</taxon>
        <taxon>Neopterygii</taxon>
        <taxon>Teleostei</taxon>
        <taxon>Osteoglossocephala</taxon>
        <taxon>Osteoglossomorpha</taxon>
        <taxon>Osteoglossiformes</taxon>
        <taxon>Mormyridae</taxon>
        <taxon>Paramormyrops</taxon>
    </lineage>
</organism>
<evidence type="ECO:0000256" key="3">
    <source>
        <dbReference type="ARBA" id="ARBA00022490"/>
    </source>
</evidence>
<dbReference type="Proteomes" id="UP000261540">
    <property type="component" value="Unplaced"/>
</dbReference>
<dbReference type="InterPro" id="IPR033305">
    <property type="entry name" value="Hydin-like"/>
</dbReference>
<sequence length="653" mass="73177">MLPWLLIVVLFSIQMTPSAFAHEMSLSTEQRLVNTHAMHPPRILEVLDMSETTHQKFSSVDIDQALFQPFPSEIVFQNYSPSESYEVPLVLRNTDKIPRLVKVVEEESLYFKVISPADMCSKVAPGLASTFTVLFTPQENKDYIHRVICVTERERFEVPIRAVGPRAILDFPDHLHFPVSPVKCLSQRTLLVRNVGRCEARFQLSTRSPFSVDPPLGTLGVGQNMQVTVDFLPNRAGDCTEDLRLHYHSGEDLYINIYGAAADVNVRLDRNSVLMKRTYISMASQRCVTLANRSDVIVHYQWKCFGTEEEEEQLKPCSDLLRQEEKKMEHFLTECTDDPAFHDHLSRLSSTFFKQQRQLPQPLLLCFGAVTIEPEGDIWPNSTAEFTVTFKPQEVKIYQQTVYCDVTGRESRLPLRIRGEGIGPSLEFSFDLLDVGNIFIHSKHSYEVLLSNKGYIDAPFHLVPPSSAQGRCFSFSPSEDTVPPGSCHAMVVSFSSGILGMFSEEILFAVEGNPQPISLTFRGRVMGPTFQFSVPELNFGDVSFGFPCTLTFQLNNTSLIPMTFNLRILGDGSGPPSISSMDQVSDPNRTDWAGHSDPTVQPAEFRLGPSSGTIQAQGLATLCPNRVQMYNLALVVDVQGVGEEVMSLHIHAR</sequence>
<dbReference type="PANTHER" id="PTHR23053">
    <property type="entry name" value="DLEC1 DELETED IN LUNG AND ESOPHAGEAL CANCER 1"/>
    <property type="match status" value="1"/>
</dbReference>
<keyword evidence="9" id="KW-1185">Reference proteome</keyword>
<dbReference type="GO" id="GO:0005930">
    <property type="term" value="C:axoneme"/>
    <property type="evidence" value="ECO:0007669"/>
    <property type="project" value="TreeGrafter"/>
</dbReference>
<evidence type="ECO:0000256" key="2">
    <source>
        <dbReference type="ARBA" id="ARBA00004496"/>
    </source>
</evidence>
<dbReference type="GeneTree" id="ENSGT00940000163228"/>
<evidence type="ECO:0000256" key="4">
    <source>
        <dbReference type="ARBA" id="ARBA00023069"/>
    </source>
</evidence>
<keyword evidence="3" id="KW-0963">Cytoplasm</keyword>
<dbReference type="AlphaFoldDB" id="A0A3B3R4S6"/>
<feature type="chain" id="PRO_5017194257" evidence="6">
    <location>
        <begin position="22"/>
        <end position="653"/>
    </location>
</feature>
<evidence type="ECO:0000256" key="6">
    <source>
        <dbReference type="SAM" id="SignalP"/>
    </source>
</evidence>
<accession>A0A3B3R4S6</accession>
<dbReference type="Pfam" id="PF22544">
    <property type="entry name" value="HYDIN_VesB_CFA65-like_Ig"/>
    <property type="match status" value="2"/>
</dbReference>
<comment type="subcellular location">
    <subcellularLocation>
        <location evidence="1">Cell projection</location>
        <location evidence="1">Cilium</location>
    </subcellularLocation>
    <subcellularLocation>
        <location evidence="2">Cytoplasm</location>
    </subcellularLocation>
</comment>
<protein>
    <submittedName>
        <fullName evidence="8">HYDIN axonemal central pair apparatus protein</fullName>
    </submittedName>
</protein>
<evidence type="ECO:0000313" key="8">
    <source>
        <dbReference type="Ensembl" id="ENSPKIP00000013184.1"/>
    </source>
</evidence>
<name>A0A3B3R4S6_9TELE</name>
<dbReference type="Gene3D" id="2.60.40.10">
    <property type="entry name" value="Immunoglobulins"/>
    <property type="match status" value="5"/>
</dbReference>
<keyword evidence="6" id="KW-0732">Signal</keyword>
<reference evidence="8" key="1">
    <citation type="submission" date="2025-08" db="UniProtKB">
        <authorList>
            <consortium name="Ensembl"/>
        </authorList>
    </citation>
    <scope>IDENTIFICATION</scope>
</reference>